<evidence type="ECO:0008006" key="4">
    <source>
        <dbReference type="Google" id="ProtNLM"/>
    </source>
</evidence>
<accession>A0AAN6MKP3</accession>
<reference evidence="2" key="1">
    <citation type="journal article" date="2023" name="Mol. Phylogenet. Evol.">
        <title>Genome-scale phylogeny and comparative genomics of the fungal order Sordariales.</title>
        <authorList>
            <person name="Hensen N."/>
            <person name="Bonometti L."/>
            <person name="Westerberg I."/>
            <person name="Brannstrom I.O."/>
            <person name="Guillou S."/>
            <person name="Cros-Aarteil S."/>
            <person name="Calhoun S."/>
            <person name="Haridas S."/>
            <person name="Kuo A."/>
            <person name="Mondo S."/>
            <person name="Pangilinan J."/>
            <person name="Riley R."/>
            <person name="LaButti K."/>
            <person name="Andreopoulos B."/>
            <person name="Lipzen A."/>
            <person name="Chen C."/>
            <person name="Yan M."/>
            <person name="Daum C."/>
            <person name="Ng V."/>
            <person name="Clum A."/>
            <person name="Steindorff A."/>
            <person name="Ohm R.A."/>
            <person name="Martin F."/>
            <person name="Silar P."/>
            <person name="Natvig D.O."/>
            <person name="Lalanne C."/>
            <person name="Gautier V."/>
            <person name="Ament-Velasquez S.L."/>
            <person name="Kruys A."/>
            <person name="Hutchinson M.I."/>
            <person name="Powell A.J."/>
            <person name="Barry K."/>
            <person name="Miller A.N."/>
            <person name="Grigoriev I.V."/>
            <person name="Debuchy R."/>
            <person name="Gladieux P."/>
            <person name="Hiltunen Thoren M."/>
            <person name="Johannesson H."/>
        </authorList>
    </citation>
    <scope>NUCLEOTIDE SEQUENCE</scope>
    <source>
        <strain evidence="2">CBS 103.79</strain>
    </source>
</reference>
<name>A0AAN6MKP3_9PEZI</name>
<evidence type="ECO:0000313" key="3">
    <source>
        <dbReference type="Proteomes" id="UP001303889"/>
    </source>
</evidence>
<sequence>MHAANTLLLGLIAAATDTLAAPPLNTRAQAVSAMAQAPEWIIRDFTRSCNARGTACRVSFSIDTQTAPATECGFMISGAPAIQSSTSGITCGPYTISSSWSGQFGPDNGFTTYSVIDWANHLIIWPAYADSEVQNGVSVTPDKSYAPQTLA</sequence>
<organism evidence="2 3">
    <name type="scientific">Staphylotrichum tortipilum</name>
    <dbReference type="NCBI Taxonomy" id="2831512"/>
    <lineage>
        <taxon>Eukaryota</taxon>
        <taxon>Fungi</taxon>
        <taxon>Dikarya</taxon>
        <taxon>Ascomycota</taxon>
        <taxon>Pezizomycotina</taxon>
        <taxon>Sordariomycetes</taxon>
        <taxon>Sordariomycetidae</taxon>
        <taxon>Sordariales</taxon>
        <taxon>Chaetomiaceae</taxon>
        <taxon>Staphylotrichum</taxon>
    </lineage>
</organism>
<protein>
    <recommendedName>
        <fullName evidence="4">Small secreted protein</fullName>
    </recommendedName>
</protein>
<reference evidence="2" key="2">
    <citation type="submission" date="2023-05" db="EMBL/GenBank/DDBJ databases">
        <authorList>
            <consortium name="Lawrence Berkeley National Laboratory"/>
            <person name="Steindorff A."/>
            <person name="Hensen N."/>
            <person name="Bonometti L."/>
            <person name="Westerberg I."/>
            <person name="Brannstrom I.O."/>
            <person name="Guillou S."/>
            <person name="Cros-Aarteil S."/>
            <person name="Calhoun S."/>
            <person name="Haridas S."/>
            <person name="Kuo A."/>
            <person name="Mondo S."/>
            <person name="Pangilinan J."/>
            <person name="Riley R."/>
            <person name="Labutti K."/>
            <person name="Andreopoulos B."/>
            <person name="Lipzen A."/>
            <person name="Chen C."/>
            <person name="Yanf M."/>
            <person name="Daum C."/>
            <person name="Ng V."/>
            <person name="Clum A."/>
            <person name="Ohm R."/>
            <person name="Martin F."/>
            <person name="Silar P."/>
            <person name="Natvig D."/>
            <person name="Lalanne C."/>
            <person name="Gautier V."/>
            <person name="Ament-Velasquez S.L."/>
            <person name="Kruys A."/>
            <person name="Hutchinson M.I."/>
            <person name="Powell A.J."/>
            <person name="Barry K."/>
            <person name="Miller A.N."/>
            <person name="Grigoriev I.V."/>
            <person name="Debuchy R."/>
            <person name="Gladieux P."/>
            <person name="Thoren M.H."/>
            <person name="Johannesson H."/>
        </authorList>
    </citation>
    <scope>NUCLEOTIDE SEQUENCE</scope>
    <source>
        <strain evidence="2">CBS 103.79</strain>
    </source>
</reference>
<dbReference type="Proteomes" id="UP001303889">
    <property type="component" value="Unassembled WGS sequence"/>
</dbReference>
<evidence type="ECO:0000256" key="1">
    <source>
        <dbReference type="SAM" id="SignalP"/>
    </source>
</evidence>
<feature type="signal peptide" evidence="1">
    <location>
        <begin position="1"/>
        <end position="20"/>
    </location>
</feature>
<keyword evidence="3" id="KW-1185">Reference proteome</keyword>
<evidence type="ECO:0000313" key="2">
    <source>
        <dbReference type="EMBL" id="KAK3902686.1"/>
    </source>
</evidence>
<gene>
    <name evidence="2" type="ORF">C8A05DRAFT_33590</name>
</gene>
<dbReference type="AlphaFoldDB" id="A0AAN6MKP3"/>
<dbReference type="EMBL" id="MU855493">
    <property type="protein sequence ID" value="KAK3902686.1"/>
    <property type="molecule type" value="Genomic_DNA"/>
</dbReference>
<comment type="caution">
    <text evidence="2">The sequence shown here is derived from an EMBL/GenBank/DDBJ whole genome shotgun (WGS) entry which is preliminary data.</text>
</comment>
<proteinExistence type="predicted"/>
<feature type="chain" id="PRO_5042816890" description="Small secreted protein" evidence="1">
    <location>
        <begin position="21"/>
        <end position="151"/>
    </location>
</feature>
<keyword evidence="1" id="KW-0732">Signal</keyword>